<gene>
    <name evidence="2" type="ORF">Rain11_1715</name>
</gene>
<evidence type="ECO:0000313" key="2">
    <source>
        <dbReference type="EMBL" id="PKQ68247.1"/>
    </source>
</evidence>
<dbReference type="SMART" id="SM00850">
    <property type="entry name" value="LytTR"/>
    <property type="match status" value="1"/>
</dbReference>
<accession>A0A2N3ID72</accession>
<name>A0A2N3ID72_9BACT</name>
<feature type="domain" description="HTH LytTR-type" evidence="1">
    <location>
        <begin position="51"/>
        <end position="147"/>
    </location>
</feature>
<dbReference type="Proteomes" id="UP000233387">
    <property type="component" value="Unassembled WGS sequence"/>
</dbReference>
<dbReference type="PROSITE" id="PS50930">
    <property type="entry name" value="HTH_LYTTR"/>
    <property type="match status" value="1"/>
</dbReference>
<dbReference type="PANTHER" id="PTHR37299:SF1">
    <property type="entry name" value="STAGE 0 SPORULATION PROTEIN A HOMOLOG"/>
    <property type="match status" value="1"/>
</dbReference>
<dbReference type="GO" id="GO:0003677">
    <property type="term" value="F:DNA binding"/>
    <property type="evidence" value="ECO:0007669"/>
    <property type="project" value="UniProtKB-KW"/>
</dbReference>
<sequence length="147" mass="17222">MFHSLKSILPMKQLVQFIVDLEENCPLHTAFEKIRNLPFVKTVYLNTKKFLEIADRKQTYQIPFDEIISLQAMGNYTQVFTTEKTYCFSCSLKKLLQKLPDELFVRPHRSFAVNRMFVRTWGKDVLEISTGESIPISRRKKTELSVA</sequence>
<keyword evidence="3" id="KW-1185">Reference proteome</keyword>
<comment type="caution">
    <text evidence="2">The sequence shown here is derived from an EMBL/GenBank/DDBJ whole genome shotgun (WGS) entry which is preliminary data.</text>
</comment>
<proteinExistence type="predicted"/>
<dbReference type="InterPro" id="IPR046947">
    <property type="entry name" value="LytR-like"/>
</dbReference>
<dbReference type="EMBL" id="NKXO01000026">
    <property type="protein sequence ID" value="PKQ68247.1"/>
    <property type="molecule type" value="Genomic_DNA"/>
</dbReference>
<dbReference type="Gene3D" id="2.40.50.1020">
    <property type="entry name" value="LytTr DNA-binding domain"/>
    <property type="match status" value="1"/>
</dbReference>
<evidence type="ECO:0000259" key="1">
    <source>
        <dbReference type="PROSITE" id="PS50930"/>
    </source>
</evidence>
<protein>
    <submittedName>
        <fullName evidence="2">LytTr DNA-binding domain</fullName>
    </submittedName>
</protein>
<evidence type="ECO:0000313" key="3">
    <source>
        <dbReference type="Proteomes" id="UP000233387"/>
    </source>
</evidence>
<reference evidence="2 3" key="1">
    <citation type="submission" date="2017-06" db="EMBL/GenBank/DDBJ databases">
        <title>Raineya orbicola gen. nov., sp. nov. a slightly thermophilic bacterium of the phylum Bacteroidetes and the description of Raineyaceae fam. nov.</title>
        <authorList>
            <person name="Albuquerque L."/>
            <person name="Polonia A.R.M."/>
            <person name="Barroso C."/>
            <person name="Froufe H.J.C."/>
            <person name="Lage O."/>
            <person name="Lobo-Da-Cunha A."/>
            <person name="Egas C."/>
            <person name="Da Costa M.S."/>
        </authorList>
    </citation>
    <scope>NUCLEOTIDE SEQUENCE [LARGE SCALE GENOMIC DNA]</scope>
    <source>
        <strain evidence="2 3">SPSPC-11</strain>
    </source>
</reference>
<dbReference type="PANTHER" id="PTHR37299">
    <property type="entry name" value="TRANSCRIPTIONAL REGULATOR-RELATED"/>
    <property type="match status" value="1"/>
</dbReference>
<dbReference type="Pfam" id="PF04397">
    <property type="entry name" value="LytTR"/>
    <property type="match status" value="1"/>
</dbReference>
<dbReference type="GO" id="GO:0000156">
    <property type="term" value="F:phosphorelay response regulator activity"/>
    <property type="evidence" value="ECO:0007669"/>
    <property type="project" value="InterPro"/>
</dbReference>
<keyword evidence="2" id="KW-0238">DNA-binding</keyword>
<dbReference type="InterPro" id="IPR007492">
    <property type="entry name" value="LytTR_DNA-bd_dom"/>
</dbReference>
<dbReference type="AlphaFoldDB" id="A0A2N3ID72"/>
<organism evidence="2 3">
    <name type="scientific">Raineya orbicola</name>
    <dbReference type="NCBI Taxonomy" id="2016530"/>
    <lineage>
        <taxon>Bacteria</taxon>
        <taxon>Pseudomonadati</taxon>
        <taxon>Bacteroidota</taxon>
        <taxon>Cytophagia</taxon>
        <taxon>Cytophagales</taxon>
        <taxon>Raineyaceae</taxon>
        <taxon>Raineya</taxon>
    </lineage>
</organism>